<dbReference type="Pfam" id="PF04954">
    <property type="entry name" value="SIP"/>
    <property type="match status" value="1"/>
</dbReference>
<feature type="domain" description="FAD-binding FR-type" evidence="1">
    <location>
        <begin position="3"/>
        <end position="111"/>
    </location>
</feature>
<dbReference type="InterPro" id="IPR039374">
    <property type="entry name" value="SIP_fam"/>
</dbReference>
<dbReference type="RefSeq" id="WP_344609886.1">
    <property type="nucleotide sequence ID" value="NZ_BAAAHE010000068.1"/>
</dbReference>
<dbReference type="CDD" id="cd06193">
    <property type="entry name" value="siderophore_interacting"/>
    <property type="match status" value="1"/>
</dbReference>
<dbReference type="InterPro" id="IPR039261">
    <property type="entry name" value="FNR_nucleotide-bd"/>
</dbReference>
<evidence type="ECO:0000259" key="1">
    <source>
        <dbReference type="PROSITE" id="PS51384"/>
    </source>
</evidence>
<dbReference type="InterPro" id="IPR017938">
    <property type="entry name" value="Riboflavin_synthase-like_b-brl"/>
</dbReference>
<dbReference type="EMBL" id="BAAAHE010000068">
    <property type="protein sequence ID" value="GAA0639258.1"/>
    <property type="molecule type" value="Genomic_DNA"/>
</dbReference>
<reference evidence="2 3" key="1">
    <citation type="journal article" date="2019" name="Int. J. Syst. Evol. Microbiol.">
        <title>The Global Catalogue of Microorganisms (GCM) 10K type strain sequencing project: providing services to taxonomists for standard genome sequencing and annotation.</title>
        <authorList>
            <consortium name="The Broad Institute Genomics Platform"/>
            <consortium name="The Broad Institute Genome Sequencing Center for Infectious Disease"/>
            <person name="Wu L."/>
            <person name="Ma J."/>
        </authorList>
    </citation>
    <scope>NUCLEOTIDE SEQUENCE [LARGE SCALE GENOMIC DNA]</scope>
    <source>
        <strain evidence="2 3">JCM 10671</strain>
    </source>
</reference>
<dbReference type="PANTHER" id="PTHR30157">
    <property type="entry name" value="FERRIC REDUCTASE, NADPH-DEPENDENT"/>
    <property type="match status" value="1"/>
</dbReference>
<dbReference type="PROSITE" id="PS51384">
    <property type="entry name" value="FAD_FR"/>
    <property type="match status" value="1"/>
</dbReference>
<dbReference type="SUPFAM" id="SSF63380">
    <property type="entry name" value="Riboflavin synthase domain-like"/>
    <property type="match status" value="1"/>
</dbReference>
<accession>A0ABN1HDB7</accession>
<dbReference type="InterPro" id="IPR017927">
    <property type="entry name" value="FAD-bd_FR_type"/>
</dbReference>
<dbReference type="Proteomes" id="UP001500957">
    <property type="component" value="Unassembled WGS sequence"/>
</dbReference>
<evidence type="ECO:0000313" key="2">
    <source>
        <dbReference type="EMBL" id="GAA0639258.1"/>
    </source>
</evidence>
<dbReference type="PANTHER" id="PTHR30157:SF0">
    <property type="entry name" value="NADPH-DEPENDENT FERRIC-CHELATE REDUCTASE"/>
    <property type="match status" value="1"/>
</dbReference>
<evidence type="ECO:0000313" key="3">
    <source>
        <dbReference type="Proteomes" id="UP001500957"/>
    </source>
</evidence>
<keyword evidence="3" id="KW-1185">Reference proteome</keyword>
<name>A0ABN1HDB7_9ACTN</name>
<sequence>MSKQSYTAEVTAVTRQSPSLMRVELGGEGLAEFRSLGVPDEACVFEFPAPDSPRRHLPEPGRWYSLAEVGPRRMVIGIVLHPGGRGSGWAERATVGETLRITEHNSWFKRPADAAWQILLGDITALPAFARICAESTIPTQVVLEVPDPADEIPIPAAEVRWVHNADLAAHSTLGDLVRGLHRPEGPGYVYVAGESKATRTARKFLRDEWSLGNDRFGAIGYWRHAR</sequence>
<protein>
    <submittedName>
        <fullName evidence="2">Siderophore-interacting protein</fullName>
    </submittedName>
</protein>
<dbReference type="Gene3D" id="3.40.50.80">
    <property type="entry name" value="Nucleotide-binding domain of ferredoxin-NADP reductase (FNR) module"/>
    <property type="match status" value="1"/>
</dbReference>
<dbReference type="InterPro" id="IPR007037">
    <property type="entry name" value="SIP_rossman_dom"/>
</dbReference>
<proteinExistence type="predicted"/>
<dbReference type="Gene3D" id="2.40.30.10">
    <property type="entry name" value="Translation factors"/>
    <property type="match status" value="1"/>
</dbReference>
<organism evidence="2 3">
    <name type="scientific">Sporichthya brevicatena</name>
    <dbReference type="NCBI Taxonomy" id="171442"/>
    <lineage>
        <taxon>Bacteria</taxon>
        <taxon>Bacillati</taxon>
        <taxon>Actinomycetota</taxon>
        <taxon>Actinomycetes</taxon>
        <taxon>Sporichthyales</taxon>
        <taxon>Sporichthyaceae</taxon>
        <taxon>Sporichthya</taxon>
    </lineage>
</organism>
<comment type="caution">
    <text evidence="2">The sequence shown here is derived from an EMBL/GenBank/DDBJ whole genome shotgun (WGS) entry which is preliminary data.</text>
</comment>
<gene>
    <name evidence="2" type="ORF">GCM10009547_49220</name>
</gene>